<dbReference type="Proteomes" id="UP001152173">
    <property type="component" value="Unassembled WGS sequence"/>
</dbReference>
<dbReference type="GO" id="GO:0009252">
    <property type="term" value="P:peptidoglycan biosynthetic process"/>
    <property type="evidence" value="ECO:0007669"/>
    <property type="project" value="UniProtKB-KW"/>
</dbReference>
<keyword evidence="12" id="KW-1185">Reference proteome</keyword>
<dbReference type="GO" id="GO:0009002">
    <property type="term" value="F:serine-type D-Ala-D-Ala carboxypeptidase activity"/>
    <property type="evidence" value="ECO:0007669"/>
    <property type="project" value="InterPro"/>
</dbReference>
<keyword evidence="2" id="KW-0732">Signal</keyword>
<keyword evidence="4" id="KW-0133">Cell shape</keyword>
<comment type="similarity">
    <text evidence="1 9">Belongs to the peptidase S11 family.</text>
</comment>
<evidence type="ECO:0000313" key="11">
    <source>
        <dbReference type="EMBL" id="MCZ8535742.1"/>
    </source>
</evidence>
<evidence type="ECO:0000256" key="3">
    <source>
        <dbReference type="ARBA" id="ARBA00022801"/>
    </source>
</evidence>
<dbReference type="GO" id="GO:0006508">
    <property type="term" value="P:proteolysis"/>
    <property type="evidence" value="ECO:0007669"/>
    <property type="project" value="InterPro"/>
</dbReference>
<feature type="binding site" evidence="8">
    <location>
        <position position="211"/>
    </location>
    <ligand>
        <name>substrate</name>
    </ligand>
</feature>
<dbReference type="RefSeq" id="WP_269924858.1">
    <property type="nucleotide sequence ID" value="NZ_JAMKBJ010000001.1"/>
</dbReference>
<evidence type="ECO:0000256" key="8">
    <source>
        <dbReference type="PIRSR" id="PIRSR618044-2"/>
    </source>
</evidence>
<feature type="domain" description="Peptidase S11 D-alanyl-D-alanine carboxypeptidase A N-terminal" evidence="10">
    <location>
        <begin position="26"/>
        <end position="241"/>
    </location>
</feature>
<dbReference type="PANTHER" id="PTHR21581">
    <property type="entry name" value="D-ALANYL-D-ALANINE CARBOXYPEPTIDASE"/>
    <property type="match status" value="1"/>
</dbReference>
<dbReference type="EMBL" id="JAMKBJ010000001">
    <property type="protein sequence ID" value="MCZ8535742.1"/>
    <property type="molecule type" value="Genomic_DNA"/>
</dbReference>
<evidence type="ECO:0000256" key="1">
    <source>
        <dbReference type="ARBA" id="ARBA00007164"/>
    </source>
</evidence>
<dbReference type="PANTHER" id="PTHR21581:SF33">
    <property type="entry name" value="D-ALANYL-D-ALANINE CARBOXYPEPTIDASE DACB"/>
    <property type="match status" value="1"/>
</dbReference>
<evidence type="ECO:0000256" key="9">
    <source>
        <dbReference type="RuleBase" id="RU004016"/>
    </source>
</evidence>
<dbReference type="InterPro" id="IPR018044">
    <property type="entry name" value="Peptidase_S11"/>
</dbReference>
<feature type="active site" evidence="7">
    <location>
        <position position="110"/>
    </location>
</feature>
<evidence type="ECO:0000259" key="10">
    <source>
        <dbReference type="Pfam" id="PF00768"/>
    </source>
</evidence>
<feature type="active site" description="Proton acceptor" evidence="7">
    <location>
        <position position="58"/>
    </location>
</feature>
<keyword evidence="11" id="KW-0645">Protease</keyword>
<dbReference type="GO" id="GO:0008360">
    <property type="term" value="P:regulation of cell shape"/>
    <property type="evidence" value="ECO:0007669"/>
    <property type="project" value="UniProtKB-KW"/>
</dbReference>
<dbReference type="InterPro" id="IPR001967">
    <property type="entry name" value="Peptidase_S11_N"/>
</dbReference>
<dbReference type="InterPro" id="IPR012338">
    <property type="entry name" value="Beta-lactam/transpept-like"/>
</dbReference>
<keyword evidence="5" id="KW-0573">Peptidoglycan synthesis</keyword>
<evidence type="ECO:0000256" key="2">
    <source>
        <dbReference type="ARBA" id="ARBA00022729"/>
    </source>
</evidence>
<evidence type="ECO:0000256" key="7">
    <source>
        <dbReference type="PIRSR" id="PIRSR618044-1"/>
    </source>
</evidence>
<dbReference type="Pfam" id="PF00768">
    <property type="entry name" value="Peptidase_S11"/>
    <property type="match status" value="1"/>
</dbReference>
<dbReference type="SUPFAM" id="SSF56601">
    <property type="entry name" value="beta-lactamase/transpeptidase-like"/>
    <property type="match status" value="1"/>
</dbReference>
<proteinExistence type="inferred from homology"/>
<evidence type="ECO:0000256" key="6">
    <source>
        <dbReference type="ARBA" id="ARBA00023316"/>
    </source>
</evidence>
<reference evidence="11" key="1">
    <citation type="submission" date="2022-05" db="EMBL/GenBank/DDBJ databases">
        <authorList>
            <person name="Colautti A."/>
            <person name="Iacumin L."/>
        </authorList>
    </citation>
    <scope>NUCLEOTIDE SEQUENCE</scope>
    <source>
        <strain evidence="11">SK 55</strain>
    </source>
</reference>
<sequence length="331" mass="36856">MRIKGFIVLVILLVGVSLLYPRFSEAQGSSYAVIDAKTGRLLMGSGEDEQMPIASLTKMWTAVVVADEVDLKEKAEISPNATSQEGSSIYLKNGEETPVEVLLYGLMLRSGNDAAVALAEHAGGSVEGFVKLMNEKARLMGLKDTHFENPSGLHHDQHMSTAYDTALMLKIAMENKELQPILTAPHFKNDGKFWENKHKLVRLENTAIAGKTGFTKAAGRTLATYFKEGDEEIIVVTLNQSNDWQMHKQLAENVFTQYDRVQVIEKGSYDLPGGLVMKTDQPSYILKKNDEQVSHLVVLNRAKTSQKVARWEVQINGQTILTKKVHIERNE</sequence>
<dbReference type="PRINTS" id="PR00725">
    <property type="entry name" value="DADACBPTASE1"/>
</dbReference>
<keyword evidence="3" id="KW-0378">Hydrolase</keyword>
<dbReference type="GO" id="GO:0071555">
    <property type="term" value="P:cell wall organization"/>
    <property type="evidence" value="ECO:0007669"/>
    <property type="project" value="UniProtKB-KW"/>
</dbReference>
<evidence type="ECO:0000256" key="5">
    <source>
        <dbReference type="ARBA" id="ARBA00022984"/>
    </source>
</evidence>
<organism evidence="11 12">
    <name type="scientific">Paenisporosarcina quisquiliarum</name>
    <dbReference type="NCBI Taxonomy" id="365346"/>
    <lineage>
        <taxon>Bacteria</taxon>
        <taxon>Bacillati</taxon>
        <taxon>Bacillota</taxon>
        <taxon>Bacilli</taxon>
        <taxon>Bacillales</taxon>
        <taxon>Caryophanaceae</taxon>
        <taxon>Paenisporosarcina</taxon>
    </lineage>
</organism>
<accession>A0A9X3RCX2</accession>
<feature type="active site" description="Acyl-ester intermediate" evidence="7">
    <location>
        <position position="55"/>
    </location>
</feature>
<comment type="caution">
    <text evidence="11">The sequence shown here is derived from an EMBL/GenBank/DDBJ whole genome shotgun (WGS) entry which is preliminary data.</text>
</comment>
<protein>
    <submittedName>
        <fullName evidence="11">D-alanyl-D-alanine carboxypeptidase</fullName>
    </submittedName>
</protein>
<name>A0A9X3RCX2_9BACL</name>
<dbReference type="AlphaFoldDB" id="A0A9X3RCX2"/>
<dbReference type="Gene3D" id="3.40.710.10">
    <property type="entry name" value="DD-peptidase/beta-lactamase superfamily"/>
    <property type="match status" value="1"/>
</dbReference>
<keyword evidence="11" id="KW-0121">Carboxypeptidase</keyword>
<gene>
    <name evidence="11" type="ORF">M9R32_00895</name>
</gene>
<evidence type="ECO:0000313" key="12">
    <source>
        <dbReference type="Proteomes" id="UP001152173"/>
    </source>
</evidence>
<evidence type="ECO:0000256" key="4">
    <source>
        <dbReference type="ARBA" id="ARBA00022960"/>
    </source>
</evidence>
<keyword evidence="6" id="KW-0961">Cell wall biogenesis/degradation</keyword>